<dbReference type="AlphaFoldDB" id="A0A806KRZ6"/>
<evidence type="ECO:0008006" key="2">
    <source>
        <dbReference type="Google" id="ProtNLM"/>
    </source>
</evidence>
<dbReference type="SUPFAM" id="SSF56219">
    <property type="entry name" value="DNase I-like"/>
    <property type="match status" value="1"/>
</dbReference>
<proteinExistence type="predicted"/>
<accession>A0A806KRZ6</accession>
<name>A0A806KRZ6_9BACT</name>
<sequence>MKIVSWNCRGGFDGDKPKIINESFNDADILVIPECRKMDMDVKIEGYSNDKEHRDWYGDGKEVVKDEAGNPNKIYNRGIGIFCKKGITIKQNEKWDKELRDNNDYRYLVPYNVSSEKFGAFTLIAVWTKGRLKGVKEDKFEYVEKIHAAIDKYKKIGLLDDRVILIGDFNSNKVWDKEYNKELNHSKLVCKLENEYGIIEYSESNKENYSTYHYYHKEEKEVIDDYCFASKNIAKSAEFTVPASSEWDKGENIKLWKGLSDHCPICVEFTL</sequence>
<dbReference type="Gene3D" id="3.60.10.10">
    <property type="entry name" value="Endonuclease/exonuclease/phosphatase"/>
    <property type="match status" value="1"/>
</dbReference>
<protein>
    <recommendedName>
        <fullName evidence="2">Endonuclease/exonuclease/phosphatase family protein</fullName>
    </recommendedName>
</protein>
<dbReference type="EMBL" id="JQ844261">
    <property type="protein sequence ID" value="AGS53929.1"/>
    <property type="molecule type" value="Genomic_DNA"/>
</dbReference>
<evidence type="ECO:0000313" key="1">
    <source>
        <dbReference type="EMBL" id="AGS53929.1"/>
    </source>
</evidence>
<organism evidence="1">
    <name type="scientific">uncultured bacterium contig00087</name>
    <dbReference type="NCBI Taxonomy" id="1181560"/>
    <lineage>
        <taxon>Bacteria</taxon>
        <taxon>environmental samples</taxon>
    </lineage>
</organism>
<reference evidence="1" key="1">
    <citation type="submission" date="2012-03" db="EMBL/GenBank/DDBJ databases">
        <title>Functional metagenomics reveals considerable lignocellulase gene clusters in the gut microbiome of a wood-feeding higher termite.</title>
        <authorList>
            <person name="Liu N."/>
        </authorList>
    </citation>
    <scope>NUCLEOTIDE SEQUENCE</scope>
</reference>
<dbReference type="InterPro" id="IPR036691">
    <property type="entry name" value="Endo/exonu/phosph_ase_sf"/>
</dbReference>